<evidence type="ECO:0000256" key="4">
    <source>
        <dbReference type="ARBA" id="ARBA00012679"/>
    </source>
</evidence>
<organism evidence="18 19">
    <name type="scientific">Syntrophotalea acetylenica</name>
    <name type="common">Pelobacter acetylenicus</name>
    <dbReference type="NCBI Taxonomy" id="29542"/>
    <lineage>
        <taxon>Bacteria</taxon>
        <taxon>Pseudomonadati</taxon>
        <taxon>Thermodesulfobacteriota</taxon>
        <taxon>Desulfuromonadia</taxon>
        <taxon>Desulfuromonadales</taxon>
        <taxon>Syntrophotaleaceae</taxon>
        <taxon>Syntrophotalea</taxon>
    </lineage>
</organism>
<comment type="catalytic activity">
    <reaction evidence="14">
        <text>reduced [rubredoxin] + superoxide + 2 H(+) = oxidized [rubredoxin] + H2O2</text>
        <dbReference type="Rhea" id="RHEA:21324"/>
        <dbReference type="Rhea" id="RHEA-COMP:10302"/>
        <dbReference type="Rhea" id="RHEA-COMP:10303"/>
        <dbReference type="ChEBI" id="CHEBI:15378"/>
        <dbReference type="ChEBI" id="CHEBI:16240"/>
        <dbReference type="ChEBI" id="CHEBI:18421"/>
        <dbReference type="ChEBI" id="CHEBI:29033"/>
        <dbReference type="ChEBI" id="CHEBI:29034"/>
        <dbReference type="EC" id="1.15.1.2"/>
    </reaction>
</comment>
<proteinExistence type="inferred from homology"/>
<keyword evidence="8 15" id="KW-0479">Metal-binding</keyword>
<evidence type="ECO:0000259" key="17">
    <source>
        <dbReference type="Pfam" id="PF06397"/>
    </source>
</evidence>
<dbReference type="InterPro" id="IPR004793">
    <property type="entry name" value="Desulfoferrodoxin_rbo"/>
</dbReference>
<dbReference type="Proteomes" id="UP000182264">
    <property type="component" value="Chromosome"/>
</dbReference>
<keyword evidence="10" id="KW-0560">Oxidoreductase</keyword>
<dbReference type="InterPro" id="IPR038094">
    <property type="entry name" value="Desulfoferrodoxin_N_sf"/>
</dbReference>
<dbReference type="NCBIfam" id="TIGR00320">
    <property type="entry name" value="dfx_rbo"/>
    <property type="match status" value="1"/>
</dbReference>
<evidence type="ECO:0000256" key="10">
    <source>
        <dbReference type="ARBA" id="ARBA00023002"/>
    </source>
</evidence>
<dbReference type="GO" id="GO:0019430">
    <property type="term" value="P:removal of superoxide radicals"/>
    <property type="evidence" value="ECO:0007669"/>
    <property type="project" value="InterPro"/>
</dbReference>
<keyword evidence="19" id="KW-1185">Reference proteome</keyword>
<comment type="similarity">
    <text evidence="2">Belongs to the desulfoferrodoxin family.</text>
</comment>
<dbReference type="InterPro" id="IPR004462">
    <property type="entry name" value="Desulfoferrodoxin_N"/>
</dbReference>
<dbReference type="AlphaFoldDB" id="A0A1L3GEF7"/>
<protein>
    <recommendedName>
        <fullName evidence="5">Desulfoferrodoxin</fullName>
        <ecNumber evidence="4">1.15.1.2</ecNumber>
    </recommendedName>
    <alternativeName>
        <fullName evidence="13">Superoxide reductase</fullName>
    </alternativeName>
</protein>
<keyword evidence="7" id="KW-0216">Detoxification</keyword>
<dbReference type="EMBL" id="CP015518">
    <property type="protein sequence ID" value="APG24336.1"/>
    <property type="molecule type" value="Genomic_DNA"/>
</dbReference>
<dbReference type="Pfam" id="PF01880">
    <property type="entry name" value="Desulfoferrodox"/>
    <property type="match status" value="1"/>
</dbReference>
<dbReference type="Gene3D" id="2.20.28.100">
    <property type="entry name" value="Desulphoferrodoxin, N-terminal domain"/>
    <property type="match status" value="1"/>
</dbReference>
<evidence type="ECO:0000256" key="11">
    <source>
        <dbReference type="ARBA" id="ARBA00023004"/>
    </source>
</evidence>
<feature type="binding site" evidence="15">
    <location>
        <position position="30"/>
    </location>
    <ligand>
        <name>Fe cation</name>
        <dbReference type="ChEBI" id="CHEBI:24875"/>
        <label>1</label>
    </ligand>
</feature>
<evidence type="ECO:0000256" key="3">
    <source>
        <dbReference type="ARBA" id="ARBA00011738"/>
    </source>
</evidence>
<evidence type="ECO:0000256" key="12">
    <source>
        <dbReference type="ARBA" id="ARBA00024690"/>
    </source>
</evidence>
<dbReference type="EC" id="1.15.1.2" evidence="4"/>
<name>A0A1L3GEF7_SYNAC</name>
<dbReference type="SUPFAM" id="SSF49367">
    <property type="entry name" value="Superoxide reductase-like"/>
    <property type="match status" value="1"/>
</dbReference>
<comment type="function">
    <text evidence="12">Catalyzes the one-electron reduction of superoxide anion radical to hydrogen peroxide at a nonheme ferrous iron center. Plays a fundamental role in case of oxidative stress via its superoxide detoxification activity.</text>
</comment>
<feature type="binding site" evidence="15">
    <location>
        <position position="143"/>
    </location>
    <ligand>
        <name>Fe cation</name>
        <dbReference type="ChEBI" id="CHEBI:24875"/>
        <label>1</label>
    </ligand>
</feature>
<evidence type="ECO:0000259" key="16">
    <source>
        <dbReference type="Pfam" id="PF01880"/>
    </source>
</evidence>
<feature type="domain" description="Desulfoferrodoxin N-terminal" evidence="17">
    <location>
        <begin position="5"/>
        <end position="37"/>
    </location>
</feature>
<reference evidence="18 19" key="1">
    <citation type="journal article" date="2017" name="Genome Announc.">
        <title>Complete Genome Sequences of Two Acetylene-Fermenting Pelobacter acetylenicus Strains.</title>
        <authorList>
            <person name="Sutton J.M."/>
            <person name="Baesman S.M."/>
            <person name="Fierst J.L."/>
            <person name="Poret-Peterson A.T."/>
            <person name="Oremland R.S."/>
            <person name="Dunlap D.S."/>
            <person name="Akob D.M."/>
        </authorList>
    </citation>
    <scope>NUCLEOTIDE SEQUENCE [LARGE SCALE GENOMIC DNA]</scope>
    <source>
        <strain evidence="18 19">DSM 3247</strain>
    </source>
</reference>
<evidence type="ECO:0000256" key="2">
    <source>
        <dbReference type="ARBA" id="ARBA00005941"/>
    </source>
</evidence>
<accession>A0A1L3GEF7</accession>
<dbReference type="GO" id="GO:0050605">
    <property type="term" value="F:superoxide reductase activity"/>
    <property type="evidence" value="ECO:0007669"/>
    <property type="project" value="UniProtKB-EC"/>
</dbReference>
<dbReference type="NCBIfam" id="TIGR00332">
    <property type="entry name" value="neela_ferrous"/>
    <property type="match status" value="1"/>
</dbReference>
<dbReference type="KEGG" id="pace:A6070_12915"/>
<keyword evidence="6" id="KW-0813">Transport</keyword>
<feature type="binding site" evidence="15">
    <location>
        <position position="13"/>
    </location>
    <ligand>
        <name>Fe cation</name>
        <dbReference type="ChEBI" id="CHEBI:24875"/>
        <label>1</label>
    </ligand>
</feature>
<feature type="binding site" evidence="15">
    <location>
        <position position="140"/>
    </location>
    <ligand>
        <name>Fe cation</name>
        <dbReference type="ChEBI" id="CHEBI:24875"/>
        <label>1</label>
    </ligand>
</feature>
<dbReference type="Pfam" id="PF06397">
    <property type="entry name" value="Desulfoferrod_N"/>
    <property type="match status" value="1"/>
</dbReference>
<feature type="domain" description="Desulfoferrodoxin ferrous iron-binding" evidence="16">
    <location>
        <begin position="42"/>
        <end position="148"/>
    </location>
</feature>
<dbReference type="CDD" id="cd00974">
    <property type="entry name" value="DSRD"/>
    <property type="match status" value="1"/>
</dbReference>
<evidence type="ECO:0000256" key="9">
    <source>
        <dbReference type="ARBA" id="ARBA00022982"/>
    </source>
</evidence>
<evidence type="ECO:0000256" key="14">
    <source>
        <dbReference type="ARBA" id="ARBA00047448"/>
    </source>
</evidence>
<dbReference type="SUPFAM" id="SSF57802">
    <property type="entry name" value="Rubredoxin-like"/>
    <property type="match status" value="1"/>
</dbReference>
<dbReference type="Gene3D" id="2.60.40.730">
    <property type="entry name" value="SOR catalytic domain"/>
    <property type="match status" value="2"/>
</dbReference>
<dbReference type="InterPro" id="IPR036073">
    <property type="entry name" value="Desulfoferrodoxin_Fe-bd_dom_sf"/>
</dbReference>
<comment type="cofactor">
    <cofactor evidence="15">
        <name>Fe(3+)</name>
        <dbReference type="ChEBI" id="CHEBI:29034"/>
    </cofactor>
    <text evidence="15">Binds 1 Fe(3+) ion per subunit. The iron ion 1 is coordinated via 4 cysteine residues.</text>
</comment>
<dbReference type="OrthoDB" id="9814936at2"/>
<evidence type="ECO:0000256" key="7">
    <source>
        <dbReference type="ARBA" id="ARBA00022575"/>
    </source>
</evidence>
<sequence>MPKLLEIYKCDACGNIVEVVHEGAGELICCGAAMKLMVENTVDAAKEKHVPVIEKTMSGFKVKVGSMAHPMEEKHYIEWVELVVDGKVCRQRLQPGEEPVVKFRISGTPGKAKALVCEAGENPDAEFCTPDSEVVARAYCNIHGLWTATF</sequence>
<dbReference type="InterPro" id="IPR051233">
    <property type="entry name" value="Desulfoferrodoxin_SOR"/>
</dbReference>
<gene>
    <name evidence="18" type="ORF">A7E75_04280</name>
</gene>
<evidence type="ECO:0000256" key="13">
    <source>
        <dbReference type="ARBA" id="ARBA00031398"/>
    </source>
</evidence>
<comment type="cofactor">
    <cofactor evidence="15">
        <name>Fe(2+)</name>
        <dbReference type="ChEBI" id="CHEBI:29033"/>
    </cofactor>
    <text evidence="15">Binds 1 Fe(2+) ion per subunit. The iron ion 2 is coordinated via four histidines and one cysteine residue.</text>
</comment>
<dbReference type="RefSeq" id="WP_072286176.1">
    <property type="nucleotide sequence ID" value="NZ_CP015455.1"/>
</dbReference>
<feature type="binding site" evidence="15">
    <location>
        <position position="69"/>
    </location>
    <ligand>
        <name>Fe cation</name>
        <dbReference type="ChEBI" id="CHEBI:24875"/>
        <label>2</label>
        <note>catalytic</note>
    </ligand>
</feature>
<feature type="binding site" evidence="15">
    <location>
        <position position="29"/>
    </location>
    <ligand>
        <name>Fe cation</name>
        <dbReference type="ChEBI" id="CHEBI:24875"/>
        <label>1</label>
    </ligand>
</feature>
<evidence type="ECO:0000256" key="15">
    <source>
        <dbReference type="PIRSR" id="PIRSR604793-1"/>
    </source>
</evidence>
<evidence type="ECO:0000256" key="8">
    <source>
        <dbReference type="ARBA" id="ARBA00022723"/>
    </source>
</evidence>
<evidence type="ECO:0000313" key="18">
    <source>
        <dbReference type="EMBL" id="APG24336.1"/>
    </source>
</evidence>
<keyword evidence="9" id="KW-0249">Electron transport</keyword>
<evidence type="ECO:0000256" key="1">
    <source>
        <dbReference type="ARBA" id="ARBA00001973"/>
    </source>
</evidence>
<dbReference type="InterPro" id="IPR002742">
    <property type="entry name" value="Desulfoferrodoxin_Fe-bd_dom"/>
</dbReference>
<dbReference type="PANTHER" id="PTHR36541:SF1">
    <property type="entry name" value="SUPEROXIDE REDUCTASE-RELATED"/>
    <property type="match status" value="1"/>
</dbReference>
<keyword evidence="11 15" id="KW-0408">Iron</keyword>
<dbReference type="NCBIfam" id="TIGR00319">
    <property type="entry name" value="desulf_FeS4"/>
    <property type="match status" value="1"/>
</dbReference>
<dbReference type="STRING" id="29542.A6070_12915"/>
<feature type="binding site" evidence="15">
    <location>
        <position position="75"/>
    </location>
    <ligand>
        <name>Fe cation</name>
        <dbReference type="ChEBI" id="CHEBI:24875"/>
        <label>2</label>
        <note>catalytic</note>
    </ligand>
</feature>
<comment type="cofactor">
    <cofactor evidence="1">
        <name>Cu(2+)</name>
        <dbReference type="ChEBI" id="CHEBI:29036"/>
    </cofactor>
</comment>
<evidence type="ECO:0000256" key="5">
    <source>
        <dbReference type="ARBA" id="ARBA00014839"/>
    </source>
</evidence>
<dbReference type="PANTHER" id="PTHR36541">
    <property type="entry name" value="SUPEROXIDE REDUCTASE-RELATED"/>
    <property type="match status" value="1"/>
</dbReference>
<dbReference type="GO" id="GO:0005506">
    <property type="term" value="F:iron ion binding"/>
    <property type="evidence" value="ECO:0007669"/>
    <property type="project" value="InterPro"/>
</dbReference>
<feature type="binding site" evidence="15">
    <location>
        <position position="10"/>
    </location>
    <ligand>
        <name>Fe cation</name>
        <dbReference type="ChEBI" id="CHEBI:24875"/>
        <label>1</label>
    </ligand>
</feature>
<comment type="subunit">
    <text evidence="3">Homodimer.</text>
</comment>
<evidence type="ECO:0000313" key="19">
    <source>
        <dbReference type="Proteomes" id="UP000182264"/>
    </source>
</evidence>
<evidence type="ECO:0000256" key="6">
    <source>
        <dbReference type="ARBA" id="ARBA00022448"/>
    </source>
</evidence>
<feature type="binding site" evidence="15">
    <location>
        <position position="49"/>
    </location>
    <ligand>
        <name>Fe cation</name>
        <dbReference type="ChEBI" id="CHEBI:24875"/>
        <label>2</label>
        <note>catalytic</note>
    </ligand>
</feature>